<dbReference type="WBParaSite" id="mrna-Wban_10604">
    <property type="protein sequence ID" value="mrna-Wban_10604"/>
    <property type="gene ID" value="Wban_10604"/>
</dbReference>
<dbReference type="Proteomes" id="UP000093561">
    <property type="component" value="Unassembled WGS sequence"/>
</dbReference>
<feature type="signal peptide" evidence="2">
    <location>
        <begin position="1"/>
        <end position="22"/>
    </location>
</feature>
<evidence type="ECO:0000313" key="3">
    <source>
        <dbReference type="Proteomes" id="UP000093561"/>
    </source>
</evidence>
<organism evidence="3 4">
    <name type="scientific">Wuchereria bancrofti</name>
    <dbReference type="NCBI Taxonomy" id="6293"/>
    <lineage>
        <taxon>Eukaryota</taxon>
        <taxon>Metazoa</taxon>
        <taxon>Ecdysozoa</taxon>
        <taxon>Nematoda</taxon>
        <taxon>Chromadorea</taxon>
        <taxon>Rhabditida</taxon>
        <taxon>Spirurina</taxon>
        <taxon>Spiruromorpha</taxon>
        <taxon>Filarioidea</taxon>
        <taxon>Onchocercidae</taxon>
        <taxon>Wuchereria</taxon>
    </lineage>
</organism>
<reference evidence="4" key="3">
    <citation type="submission" date="2024-02" db="UniProtKB">
        <authorList>
            <consortium name="WormBaseParasite"/>
        </authorList>
    </citation>
    <scope>IDENTIFICATION</scope>
    <source>
        <strain evidence="4">pt0022</strain>
    </source>
</reference>
<feature type="region of interest" description="Disordered" evidence="1">
    <location>
        <begin position="305"/>
        <end position="327"/>
    </location>
</feature>
<feature type="compositionally biased region" description="Polar residues" evidence="1">
    <location>
        <begin position="317"/>
        <end position="327"/>
    </location>
</feature>
<evidence type="ECO:0000256" key="1">
    <source>
        <dbReference type="SAM" id="MobiDB-lite"/>
    </source>
</evidence>
<keyword evidence="2" id="KW-0732">Signal</keyword>
<sequence length="482" mass="53632">MSKLLCSALLIASLLFPEIIHSAETQLRTRARRCVCISIGCGCYQPTGSVYRQPLPSSYRQALPSSYRQPVPSSYRQPVPSSYRQPIYRQQPDTTPCVTNCIQGCMQKQQNTCQQSCQNLCGTQPTYQQPKGYAPASYQHEPMTSDMATGQQSATGPCLHVCMPSCESQCIQRSRTIPEISQQDNPVPVVKSQTPSYYPLQQYEPAMQQYANNDNTICIHLCMPSCERQCIERTISTIPSHPERTEQPNGVYYPKPTPDSSESYQNFIPANQTSIVIRPVANSGTTTICLPICAAPCPTKCTEGQRQSGTEDEYTNGGATQEPMTPTQTDLVPREISISLPQSIQQSPDCMNLCQETCMQQCVEQNQPADQCQSSCSYTCQESCAHSPVNTATISSIQQPQIETEMYETMAPIPDNSMNSPLFKTFLLRSPPYYRQNSVYEPQIINCLSGSARSGQCKCPFGYVVCLSTKSHISQQQCCRRR</sequence>
<feature type="chain" id="PRO_5042273351" evidence="2">
    <location>
        <begin position="23"/>
        <end position="482"/>
    </location>
</feature>
<proteinExistence type="predicted"/>
<reference evidence="3" key="2">
    <citation type="journal article" date="2016" name="Mol. Ecol.">
        <title>Population genomics of the filarial nematode parasite Wuchereria bancrofti from mosquitoes.</title>
        <authorList>
            <person name="Small S.T."/>
            <person name="Reimer L.J."/>
            <person name="Tisch D.J."/>
            <person name="King C.L."/>
            <person name="Christensen B.M."/>
            <person name="Siba P.M."/>
            <person name="Kazura J.W."/>
            <person name="Serre D."/>
            <person name="Zimmerman P.A."/>
        </authorList>
    </citation>
    <scope>NUCLEOTIDE SEQUENCE</scope>
    <source>
        <strain evidence="3">pt0022</strain>
    </source>
</reference>
<evidence type="ECO:0000313" key="4">
    <source>
        <dbReference type="WBParaSite" id="mrna-Wban_10604"/>
    </source>
</evidence>
<protein>
    <submittedName>
        <fullName evidence="4">Uncharacterized protein</fullName>
    </submittedName>
</protein>
<dbReference type="PANTHER" id="PTHR31895">
    <property type="entry name" value="PROTEIN CBG03177-RELATED"/>
    <property type="match status" value="1"/>
</dbReference>
<name>A0AAF5Q629_WUCBA</name>
<dbReference type="AlphaFoldDB" id="A0AAF5Q629"/>
<evidence type="ECO:0000256" key="2">
    <source>
        <dbReference type="SAM" id="SignalP"/>
    </source>
</evidence>
<feature type="region of interest" description="Disordered" evidence="1">
    <location>
        <begin position="237"/>
        <end position="262"/>
    </location>
</feature>
<reference evidence="3" key="1">
    <citation type="submission" date="2015-03" db="EMBL/GenBank/DDBJ databases">
        <title>Wuchereria bancrofti Genome Sequencing Papua New Guinea Strain.</title>
        <authorList>
            <person name="Small S.T."/>
            <person name="Serre D."/>
            <person name="Zimmerman P.A."/>
        </authorList>
    </citation>
    <scope>NUCLEOTIDE SEQUENCE [LARGE SCALE GENOMIC DNA]</scope>
    <source>
        <strain evidence="3">pt0022</strain>
    </source>
</reference>
<dbReference type="PANTHER" id="PTHR31895:SF21">
    <property type="entry name" value="PRION-LIKE-(Q_N-RICH)-DOMAIN-BEARING PROTEIN"/>
    <property type="match status" value="1"/>
</dbReference>
<accession>A0AAF5Q629</accession>